<keyword evidence="5 7" id="KW-0378">Hydrolase</keyword>
<accession>A0A0B5ATX8</accession>
<evidence type="ECO:0000313" key="9">
    <source>
        <dbReference type="EMBL" id="AJD92172.1"/>
    </source>
</evidence>
<dbReference type="GO" id="GO:0006508">
    <property type="term" value="P:proteolysis"/>
    <property type="evidence" value="ECO:0007669"/>
    <property type="project" value="UniProtKB-KW"/>
</dbReference>
<dbReference type="SUPFAM" id="SSF52743">
    <property type="entry name" value="Subtilisin-like"/>
    <property type="match status" value="1"/>
</dbReference>
<dbReference type="PROSITE" id="PS00138">
    <property type="entry name" value="SUBTILASE_SER"/>
    <property type="match status" value="1"/>
</dbReference>
<keyword evidence="3" id="KW-0964">Secreted</keyword>
<evidence type="ECO:0000256" key="1">
    <source>
        <dbReference type="ARBA" id="ARBA00004613"/>
    </source>
</evidence>
<evidence type="ECO:0000256" key="5">
    <source>
        <dbReference type="ARBA" id="ARBA00022801"/>
    </source>
</evidence>
<keyword evidence="4 7" id="KW-0645">Protease</keyword>
<feature type="active site" description="Charge relay system" evidence="7">
    <location>
        <position position="627"/>
    </location>
</feature>
<protein>
    <recommendedName>
        <fullName evidence="8">Peptidase S8/S53 domain-containing protein</fullName>
    </recommendedName>
</protein>
<dbReference type="STRING" id="1508404.JMA_28550"/>
<dbReference type="PROSITE" id="PS51892">
    <property type="entry name" value="SUBTILASE"/>
    <property type="match status" value="1"/>
</dbReference>
<dbReference type="AlphaFoldDB" id="A0A0B5ATX8"/>
<organism evidence="9 10">
    <name type="scientific">Jeotgalibacillus malaysiensis</name>
    <dbReference type="NCBI Taxonomy" id="1508404"/>
    <lineage>
        <taxon>Bacteria</taxon>
        <taxon>Bacillati</taxon>
        <taxon>Bacillota</taxon>
        <taxon>Bacilli</taxon>
        <taxon>Bacillales</taxon>
        <taxon>Caryophanaceae</taxon>
        <taxon>Jeotgalibacillus</taxon>
    </lineage>
</organism>
<dbReference type="PANTHER" id="PTHR43806">
    <property type="entry name" value="PEPTIDASE S8"/>
    <property type="match status" value="1"/>
</dbReference>
<keyword evidence="10" id="KW-1185">Reference proteome</keyword>
<feature type="active site" description="Charge relay system" evidence="7">
    <location>
        <position position="473"/>
    </location>
</feature>
<comment type="subcellular location">
    <subcellularLocation>
        <location evidence="1">Secreted</location>
    </subcellularLocation>
</comment>
<dbReference type="Gene3D" id="3.40.50.12090">
    <property type="match status" value="2"/>
</dbReference>
<dbReference type="InterPro" id="IPR023828">
    <property type="entry name" value="Peptidase_S8_Ser-AS"/>
</dbReference>
<dbReference type="PRINTS" id="PR00723">
    <property type="entry name" value="SUBTILISIN"/>
</dbReference>
<keyword evidence="6 7" id="KW-0720">Serine protease</keyword>
<feature type="active site" description="Charge relay system" evidence="7">
    <location>
        <position position="438"/>
    </location>
</feature>
<comment type="similarity">
    <text evidence="2 7">Belongs to the peptidase S8 family.</text>
</comment>
<evidence type="ECO:0000313" key="10">
    <source>
        <dbReference type="Proteomes" id="UP000031449"/>
    </source>
</evidence>
<dbReference type="KEGG" id="jeo:JMA_28550"/>
<dbReference type="CDD" id="cd07484">
    <property type="entry name" value="Peptidases_S8_Thermitase_like"/>
    <property type="match status" value="1"/>
</dbReference>
<dbReference type="InterPro" id="IPR050131">
    <property type="entry name" value="Peptidase_S8_subtilisin-like"/>
</dbReference>
<dbReference type="Pfam" id="PF00082">
    <property type="entry name" value="Peptidase_S8"/>
    <property type="match status" value="1"/>
</dbReference>
<evidence type="ECO:0000256" key="2">
    <source>
        <dbReference type="ARBA" id="ARBA00011073"/>
    </source>
</evidence>
<dbReference type="InterPro" id="IPR015500">
    <property type="entry name" value="Peptidase_S8_subtilisin-rel"/>
</dbReference>
<dbReference type="InterPro" id="IPR034084">
    <property type="entry name" value="Thermitase-like_dom"/>
</dbReference>
<sequence length="1005" mass="109613">MRKFLQLFLVVLLVFTIVIPTVSPEKAIAASEIENAKTIQMDELLLAEFSEGESVHWYSFTPSKENIHNFSHVSFNLNSTEEVNISVYSDMDKALMDQTFDRYVSYAYLEEPAIIDFPIAWIGTYYIKVETHDDSSYYENGISYELSAAGSVLPPDDGSGYNCPAEVTMTHEIDGEEVLKDLRTIRSNLLSQTDSGKELTKVYYQAAPYISANVLLNKDNRVKILDAVKELKPLISSISKDQKESNYVLSAGDQAAIQTLYNMSLEIVPENVATNIRNTTQSIDFEELEGLAVVELLTDTGFLNEKEDISGKLIIKLKEDQSMKSFSDKITGFNMESVTADLKDHKITEDTFVIDLADQSQFKAQDVAKKIEALPEVEYVEPVKEYYALTSDVYYDDQWSLKNKAEESGKINADIQYEGLLEHLKQKQLPDKIVAVLDTGVDHTLADLRENVLVAKGFNMIDENTNAIDNHGHGTHVAGVIAADNNNGYSMAGINQSVKIMPVKVLNDEGRGTNEQVARGIKYAVDNGAHVINMSLGSSEASKVIEDALIYAKEKGVTVVAASGNDGEALLSYPGSSHYTISVGATDSYDQVSDYSNYGVGLDVVAPGTQIPSLVPDGNVTYFNGTSMATPHVAAIAAYLLSANEELTPEQVKSILTKKTKDLVYNVEDPIDENGGSHPAEMLESGYDFVSGWGRLDGFAAVSYTGKKESLAVRVSGNTRYDTSVALSESGWVSSEVAVIATGKNYPDALSATPLAYKYDAPLLLTAPDQLSESVLNELSRLNVSKVILIGGESVISNQVVNDIKQLPAISQVERISGKDRYETSINIAKKLDKQGSFVLATGQSFADALSIAPVAGQLGMPILLTRDKEIPANVASFISNEGFTSSYIVGGENAITEKSVAKLPGKKRLSGTDRYETNANIIKHFESKLDMSTQFISTGSNYPDALAGSSYASMNKNPLILTHPTRMKQSTKDVINHHAGKAKGYYVIGGENAISSEEISKLLK</sequence>
<evidence type="ECO:0000256" key="3">
    <source>
        <dbReference type="ARBA" id="ARBA00022525"/>
    </source>
</evidence>
<dbReference type="PROSITE" id="PS00137">
    <property type="entry name" value="SUBTILASE_HIS"/>
    <property type="match status" value="1"/>
</dbReference>
<dbReference type="InterPro" id="IPR022398">
    <property type="entry name" value="Peptidase_S8_His-AS"/>
</dbReference>
<dbReference type="InterPro" id="IPR000209">
    <property type="entry name" value="Peptidase_S8/S53_dom"/>
</dbReference>
<dbReference type="InterPro" id="IPR007253">
    <property type="entry name" value="Cell_wall-bd_2"/>
</dbReference>
<feature type="domain" description="Peptidase S8/S53" evidence="8">
    <location>
        <begin position="433"/>
        <end position="665"/>
    </location>
</feature>
<dbReference type="HOGENOM" id="CLU_298735_0_0_9"/>
<evidence type="ECO:0000256" key="4">
    <source>
        <dbReference type="ARBA" id="ARBA00022670"/>
    </source>
</evidence>
<evidence type="ECO:0000256" key="7">
    <source>
        <dbReference type="PROSITE-ProRule" id="PRU01240"/>
    </source>
</evidence>
<gene>
    <name evidence="9" type="ORF">JMA_28550</name>
</gene>
<dbReference type="Gene3D" id="3.40.50.200">
    <property type="entry name" value="Peptidase S8/S53 domain"/>
    <property type="match status" value="1"/>
</dbReference>
<dbReference type="OrthoDB" id="9798386at2"/>
<dbReference type="BioCyc" id="JESP1508404:G14D9-12136-MONOMER"/>
<proteinExistence type="inferred from homology"/>
<evidence type="ECO:0000259" key="8">
    <source>
        <dbReference type="Pfam" id="PF00082"/>
    </source>
</evidence>
<reference evidence="9 10" key="1">
    <citation type="submission" date="2014-08" db="EMBL/GenBank/DDBJ databases">
        <title>Complete genome of a marine bacteria Jeotgalibacillus malaysiensis.</title>
        <authorList>
            <person name="Yaakop A.S."/>
            <person name="Chan K.-G."/>
            <person name="Goh K.M."/>
        </authorList>
    </citation>
    <scope>NUCLEOTIDE SEQUENCE [LARGE SCALE GENOMIC DNA]</scope>
    <source>
        <strain evidence="9 10">D5</strain>
    </source>
</reference>
<name>A0A0B5ATX8_9BACL</name>
<dbReference type="PANTHER" id="PTHR43806:SF11">
    <property type="entry name" value="CEREVISIN-RELATED"/>
    <property type="match status" value="1"/>
</dbReference>
<dbReference type="Gene3D" id="2.60.120.380">
    <property type="match status" value="1"/>
</dbReference>
<dbReference type="Pfam" id="PF04122">
    <property type="entry name" value="CW_binding_2"/>
    <property type="match status" value="3"/>
</dbReference>
<dbReference type="GO" id="GO:0005576">
    <property type="term" value="C:extracellular region"/>
    <property type="evidence" value="ECO:0007669"/>
    <property type="project" value="UniProtKB-SubCell"/>
</dbReference>
<dbReference type="EMBL" id="CP009416">
    <property type="protein sequence ID" value="AJD92172.1"/>
    <property type="molecule type" value="Genomic_DNA"/>
</dbReference>
<dbReference type="GO" id="GO:0004252">
    <property type="term" value="F:serine-type endopeptidase activity"/>
    <property type="evidence" value="ECO:0007669"/>
    <property type="project" value="UniProtKB-UniRule"/>
</dbReference>
<evidence type="ECO:0000256" key="6">
    <source>
        <dbReference type="ARBA" id="ARBA00022825"/>
    </source>
</evidence>
<dbReference type="InterPro" id="IPR036852">
    <property type="entry name" value="Peptidase_S8/S53_dom_sf"/>
</dbReference>
<dbReference type="Proteomes" id="UP000031449">
    <property type="component" value="Chromosome"/>
</dbReference>